<dbReference type="InterPro" id="IPR051786">
    <property type="entry name" value="ASN_synthetase/amidase"/>
</dbReference>
<keyword evidence="6" id="KW-0061">Asparagine biosynthesis</keyword>
<keyword evidence="6" id="KW-0028">Amino-acid biosynthesis</keyword>
<protein>
    <recommendedName>
        <fullName evidence="3">asparagine synthase (glutamine-hydrolyzing)</fullName>
        <ecNumber evidence="3">6.3.5.4</ecNumber>
    </recommendedName>
</protein>
<comment type="caution">
    <text evidence="10">The sequence shown here is derived from an EMBL/GenBank/DDBJ whole genome shotgun (WGS) entry which is preliminary data.</text>
</comment>
<organism evidence="10 11">
    <name type="scientific">Streptomyces yaizuensis</name>
    <dbReference type="NCBI Taxonomy" id="2989713"/>
    <lineage>
        <taxon>Bacteria</taxon>
        <taxon>Bacillati</taxon>
        <taxon>Actinomycetota</taxon>
        <taxon>Actinomycetes</taxon>
        <taxon>Kitasatosporales</taxon>
        <taxon>Streptomycetaceae</taxon>
        <taxon>Streptomyces</taxon>
    </lineage>
</organism>
<evidence type="ECO:0000256" key="8">
    <source>
        <dbReference type="ARBA" id="ARBA00048741"/>
    </source>
</evidence>
<reference evidence="10 11" key="1">
    <citation type="submission" date="2022-10" db="EMBL/GenBank/DDBJ databases">
        <title>Draft genome sequence of Streptomyces sp. YSPA8.</title>
        <authorList>
            <person name="Moriuchi R."/>
            <person name="Dohra H."/>
            <person name="Yamamura H."/>
            <person name="Kodani S."/>
        </authorList>
    </citation>
    <scope>NUCLEOTIDE SEQUENCE [LARGE SCALE GENOMIC DNA]</scope>
    <source>
        <strain evidence="10 11">YSPA8</strain>
    </source>
</reference>
<comment type="catalytic activity">
    <reaction evidence="8">
        <text>L-aspartate + L-glutamine + ATP + H2O = L-asparagine + L-glutamate + AMP + diphosphate + H(+)</text>
        <dbReference type="Rhea" id="RHEA:12228"/>
        <dbReference type="ChEBI" id="CHEBI:15377"/>
        <dbReference type="ChEBI" id="CHEBI:15378"/>
        <dbReference type="ChEBI" id="CHEBI:29985"/>
        <dbReference type="ChEBI" id="CHEBI:29991"/>
        <dbReference type="ChEBI" id="CHEBI:30616"/>
        <dbReference type="ChEBI" id="CHEBI:33019"/>
        <dbReference type="ChEBI" id="CHEBI:58048"/>
        <dbReference type="ChEBI" id="CHEBI:58359"/>
        <dbReference type="ChEBI" id="CHEBI:456215"/>
        <dbReference type="EC" id="6.3.5.4"/>
    </reaction>
</comment>
<comment type="similarity">
    <text evidence="2">Belongs to the asparagine synthetase family.</text>
</comment>
<evidence type="ECO:0000256" key="7">
    <source>
        <dbReference type="ARBA" id="ARBA00022962"/>
    </source>
</evidence>
<dbReference type="InterPro" id="IPR001962">
    <property type="entry name" value="Asn_synthase"/>
</dbReference>
<dbReference type="CDD" id="cd00712">
    <property type="entry name" value="AsnB"/>
    <property type="match status" value="1"/>
</dbReference>
<evidence type="ECO:0000256" key="5">
    <source>
        <dbReference type="ARBA" id="ARBA00022840"/>
    </source>
</evidence>
<dbReference type="SUPFAM" id="SSF52402">
    <property type="entry name" value="Adenine nucleotide alpha hydrolases-like"/>
    <property type="match status" value="1"/>
</dbReference>
<dbReference type="Gene3D" id="3.40.50.620">
    <property type="entry name" value="HUPs"/>
    <property type="match status" value="1"/>
</dbReference>
<dbReference type="PANTHER" id="PTHR43284">
    <property type="entry name" value="ASPARAGINE SYNTHETASE (GLUTAMINE-HYDROLYZING)"/>
    <property type="match status" value="1"/>
</dbReference>
<keyword evidence="4" id="KW-0547">Nucleotide-binding</keyword>
<evidence type="ECO:0000256" key="3">
    <source>
        <dbReference type="ARBA" id="ARBA00012737"/>
    </source>
</evidence>
<proteinExistence type="inferred from homology"/>
<evidence type="ECO:0000313" key="11">
    <source>
        <dbReference type="Proteomes" id="UP001291653"/>
    </source>
</evidence>
<comment type="pathway">
    <text evidence="1">Amino-acid biosynthesis; L-asparagine biosynthesis; L-asparagine from L-aspartate (L-Gln route): step 1/1.</text>
</comment>
<evidence type="ECO:0000256" key="1">
    <source>
        <dbReference type="ARBA" id="ARBA00005187"/>
    </source>
</evidence>
<dbReference type="PIRSF" id="PIRSF001589">
    <property type="entry name" value="Asn_synthetase_glu-h"/>
    <property type="match status" value="1"/>
</dbReference>
<dbReference type="InterPro" id="IPR029055">
    <property type="entry name" value="Ntn_hydrolases_N"/>
</dbReference>
<dbReference type="Pfam" id="PF00733">
    <property type="entry name" value="Asn_synthase"/>
    <property type="match status" value="1"/>
</dbReference>
<keyword evidence="7" id="KW-0315">Glutamine amidotransferase</keyword>
<name>A0ABQ5P345_9ACTN</name>
<gene>
    <name evidence="10" type="primary">asnB</name>
    <name evidence="10" type="ORF">SYYSPA8_22025</name>
</gene>
<evidence type="ECO:0000313" key="10">
    <source>
        <dbReference type="EMBL" id="GLF97024.1"/>
    </source>
</evidence>
<sequence>MCGISGWCDLGQDLTGRAGAVAPMVAAMACRGPDAEGIVARRHAVLGHRRLSVIDLEGGRQPMSGDSPGDVVITYSGEVYNFRELRAELTAAGAVFRTTSDTEVVLRAYLHWGEHCVERFNGMFAFAIWDERSGQLHLVRDRLGVKPLYFAALGDGILFGSEPKAILAHPGFTPRLDPQGLVDLLGLIKSPGVTPFHGIEEVPPGTVVTHGTHGRTTRRYWSLDRVPHTDDAADTVRTVRDLLTDTVERQLISDVPLCTLLSGGLDSSLLTALAAAARSREPGADPIRSFAVDFHGSQDDFQGSEFRPERDTPYAAEAARHIGTDHSVIELSSDELTADAARLAVLRAHDLPLNFGDVDTSLHLLFRAVRRHSTVALSGESADEVFGGYVWFHDPEVVRAPMFPWLSRMELLTPDLLAPDFRAATRFDEYRADTYRDAVAAVAHLPGDSAHERRMREISHLHLTRWLPVLLDRKDRLSMAAGLEVRVPFCDHRLVEYVHNTPWHLKSPGGEPKGLLKQAAGGLLPASVLRRRKSPYPTTSNKLYEKDLRTRVRQLLADSSSPALDVVDGPGLARLLEQPDGWFDTQLRRNSLETALSLDLWMREHHLTAG</sequence>
<keyword evidence="11" id="KW-1185">Reference proteome</keyword>
<dbReference type="InterPro" id="IPR006426">
    <property type="entry name" value="Asn_synth_AEB"/>
</dbReference>
<dbReference type="InterPro" id="IPR017932">
    <property type="entry name" value="GATase_2_dom"/>
</dbReference>
<keyword evidence="5" id="KW-0067">ATP-binding</keyword>
<evidence type="ECO:0000256" key="2">
    <source>
        <dbReference type="ARBA" id="ARBA00005752"/>
    </source>
</evidence>
<dbReference type="InterPro" id="IPR033738">
    <property type="entry name" value="AsnB_N"/>
</dbReference>
<dbReference type="Proteomes" id="UP001291653">
    <property type="component" value="Unassembled WGS sequence"/>
</dbReference>
<accession>A0ABQ5P345</accession>
<dbReference type="EMBL" id="BSBI01000009">
    <property type="protein sequence ID" value="GLF97024.1"/>
    <property type="molecule type" value="Genomic_DNA"/>
</dbReference>
<dbReference type="CDD" id="cd01991">
    <property type="entry name" value="Asn_synthase_B_C"/>
    <property type="match status" value="1"/>
</dbReference>
<evidence type="ECO:0000256" key="6">
    <source>
        <dbReference type="ARBA" id="ARBA00022888"/>
    </source>
</evidence>
<dbReference type="NCBIfam" id="TIGR01536">
    <property type="entry name" value="asn_synth_AEB"/>
    <property type="match status" value="1"/>
</dbReference>
<dbReference type="Pfam" id="PF13537">
    <property type="entry name" value="GATase_7"/>
    <property type="match status" value="1"/>
</dbReference>
<dbReference type="PROSITE" id="PS51278">
    <property type="entry name" value="GATASE_TYPE_2"/>
    <property type="match status" value="1"/>
</dbReference>
<dbReference type="PANTHER" id="PTHR43284:SF1">
    <property type="entry name" value="ASPARAGINE SYNTHETASE"/>
    <property type="match status" value="1"/>
</dbReference>
<feature type="domain" description="Glutamine amidotransferase type-2" evidence="9">
    <location>
        <begin position="2"/>
        <end position="213"/>
    </location>
</feature>
<dbReference type="InterPro" id="IPR014729">
    <property type="entry name" value="Rossmann-like_a/b/a_fold"/>
</dbReference>
<dbReference type="SUPFAM" id="SSF56235">
    <property type="entry name" value="N-terminal nucleophile aminohydrolases (Ntn hydrolases)"/>
    <property type="match status" value="1"/>
</dbReference>
<evidence type="ECO:0000259" key="9">
    <source>
        <dbReference type="PROSITE" id="PS51278"/>
    </source>
</evidence>
<dbReference type="Gene3D" id="3.60.20.10">
    <property type="entry name" value="Glutamine Phosphoribosylpyrophosphate, subunit 1, domain 1"/>
    <property type="match status" value="1"/>
</dbReference>
<dbReference type="EC" id="6.3.5.4" evidence="3"/>
<evidence type="ECO:0000256" key="4">
    <source>
        <dbReference type="ARBA" id="ARBA00022741"/>
    </source>
</evidence>
<dbReference type="RefSeq" id="WP_323449028.1">
    <property type="nucleotide sequence ID" value="NZ_BSBI01000009.1"/>
</dbReference>